<feature type="transmembrane region" description="Helical" evidence="1">
    <location>
        <begin position="113"/>
        <end position="131"/>
    </location>
</feature>
<accession>A0ABW1ILZ5</accession>
<keyword evidence="1" id="KW-0472">Membrane</keyword>
<dbReference type="Proteomes" id="UP001596250">
    <property type="component" value="Unassembled WGS sequence"/>
</dbReference>
<sequence length="167" mass="19932">MLVVPLILIYLYIDRKQIFHIAFFGFASHALFAYVDTYGIRHGLRAYPYQLMPFLSSFSLDAAFIPAAIMFLYQWTVNHHKNYFLYSTGLAVIFGFGFKPLLSFLELFERYKWVNYFYIFLIYVGLFWAAYGITKLFRKMREDTPETVEAARQAKRRLRWKLEPGRK</sequence>
<dbReference type="RefSeq" id="WP_379893329.1">
    <property type="nucleotide sequence ID" value="NZ_CBCSCT010000004.1"/>
</dbReference>
<proteinExistence type="predicted"/>
<name>A0ABW1ILZ5_9BACL</name>
<evidence type="ECO:0000256" key="1">
    <source>
        <dbReference type="SAM" id="Phobius"/>
    </source>
</evidence>
<keyword evidence="1" id="KW-1133">Transmembrane helix</keyword>
<keyword evidence="1" id="KW-0812">Transmembrane</keyword>
<feature type="transmembrane region" description="Helical" evidence="1">
    <location>
        <begin position="55"/>
        <end position="76"/>
    </location>
</feature>
<dbReference type="EMBL" id="JBHSQV010000035">
    <property type="protein sequence ID" value="MFC5986013.1"/>
    <property type="molecule type" value="Genomic_DNA"/>
</dbReference>
<evidence type="ECO:0000313" key="3">
    <source>
        <dbReference type="Proteomes" id="UP001596250"/>
    </source>
</evidence>
<feature type="transmembrane region" description="Helical" evidence="1">
    <location>
        <begin position="18"/>
        <end position="35"/>
    </location>
</feature>
<reference evidence="3" key="1">
    <citation type="journal article" date="2019" name="Int. J. Syst. Evol. Microbiol.">
        <title>The Global Catalogue of Microorganisms (GCM) 10K type strain sequencing project: providing services to taxonomists for standard genome sequencing and annotation.</title>
        <authorList>
            <consortium name="The Broad Institute Genomics Platform"/>
            <consortium name="The Broad Institute Genome Sequencing Center for Infectious Disease"/>
            <person name="Wu L."/>
            <person name="Ma J."/>
        </authorList>
    </citation>
    <scope>NUCLEOTIDE SEQUENCE [LARGE SCALE GENOMIC DNA]</scope>
    <source>
        <strain evidence="3">CCM 8749</strain>
    </source>
</reference>
<gene>
    <name evidence="2" type="ORF">ACFPXP_06160</name>
</gene>
<keyword evidence="3" id="KW-1185">Reference proteome</keyword>
<evidence type="ECO:0000313" key="2">
    <source>
        <dbReference type="EMBL" id="MFC5986013.1"/>
    </source>
</evidence>
<organism evidence="2 3">
    <name type="scientific">Marinicrinis lubricantis</name>
    <dbReference type="NCBI Taxonomy" id="2086470"/>
    <lineage>
        <taxon>Bacteria</taxon>
        <taxon>Bacillati</taxon>
        <taxon>Bacillota</taxon>
        <taxon>Bacilli</taxon>
        <taxon>Bacillales</taxon>
        <taxon>Paenibacillaceae</taxon>
    </lineage>
</organism>
<feature type="transmembrane region" description="Helical" evidence="1">
    <location>
        <begin position="83"/>
        <end position="101"/>
    </location>
</feature>
<protein>
    <submittedName>
        <fullName evidence="2">Uncharacterized protein</fullName>
    </submittedName>
</protein>
<comment type="caution">
    <text evidence="2">The sequence shown here is derived from an EMBL/GenBank/DDBJ whole genome shotgun (WGS) entry which is preliminary data.</text>
</comment>